<dbReference type="RefSeq" id="WP_011735385.1">
    <property type="nucleotide sequence ID" value="NC_008609.1"/>
</dbReference>
<accession>A1AP22</accession>
<evidence type="ECO:0000259" key="1">
    <source>
        <dbReference type="Pfam" id="PF04016"/>
    </source>
</evidence>
<organism evidence="3 4">
    <name type="scientific">Pelobacter propionicus (strain DSM 2379 / NBRC 103807 / OttBd1)</name>
    <dbReference type="NCBI Taxonomy" id="338966"/>
    <lineage>
        <taxon>Bacteria</taxon>
        <taxon>Pseudomonadati</taxon>
        <taxon>Thermodesulfobacteriota</taxon>
        <taxon>Desulfuromonadia</taxon>
        <taxon>Desulfuromonadales</taxon>
        <taxon>Desulfuromonadaceae</taxon>
        <taxon>Pelobacter</taxon>
    </lineage>
</organism>
<evidence type="ECO:0008006" key="5">
    <source>
        <dbReference type="Google" id="ProtNLM"/>
    </source>
</evidence>
<reference evidence="3 4" key="1">
    <citation type="submission" date="2006-10" db="EMBL/GenBank/DDBJ databases">
        <title>Complete sequence of chromosome of Pelobacter propionicus DSM 2379.</title>
        <authorList>
            <consortium name="US DOE Joint Genome Institute"/>
            <person name="Copeland A."/>
            <person name="Lucas S."/>
            <person name="Lapidus A."/>
            <person name="Barry K."/>
            <person name="Detter J.C."/>
            <person name="Glavina del Rio T."/>
            <person name="Hammon N."/>
            <person name="Israni S."/>
            <person name="Dalin E."/>
            <person name="Tice H."/>
            <person name="Pitluck S."/>
            <person name="Saunders E."/>
            <person name="Brettin T."/>
            <person name="Bruce D."/>
            <person name="Han C."/>
            <person name="Tapia R."/>
            <person name="Schmutz J."/>
            <person name="Larimer F."/>
            <person name="Land M."/>
            <person name="Hauser L."/>
            <person name="Kyrpides N."/>
            <person name="Kim E."/>
            <person name="Lovley D."/>
            <person name="Richardson P."/>
        </authorList>
    </citation>
    <scope>NUCLEOTIDE SEQUENCE [LARGE SCALE GENOMIC DNA]</scope>
    <source>
        <strain evidence="4">DSM 2379 / NBRC 103807 / OttBd1</strain>
    </source>
</reference>
<dbReference type="KEGG" id="ppd:Ppro_1476"/>
<dbReference type="InterPro" id="IPR007161">
    <property type="entry name" value="DUF364"/>
</dbReference>
<dbReference type="AlphaFoldDB" id="A1AP22"/>
<dbReference type="SUPFAM" id="SSF159713">
    <property type="entry name" value="Dhaf3308-like"/>
    <property type="match status" value="1"/>
</dbReference>
<dbReference type="eggNOG" id="COG2014">
    <property type="taxonomic scope" value="Bacteria"/>
</dbReference>
<dbReference type="STRING" id="338966.Ppro_1476"/>
<evidence type="ECO:0000313" key="4">
    <source>
        <dbReference type="Proteomes" id="UP000006732"/>
    </source>
</evidence>
<protein>
    <recommendedName>
        <fullName evidence="5">Heavy-metal chelation domain-containing protein</fullName>
    </recommendedName>
</protein>
<evidence type="ECO:0000313" key="3">
    <source>
        <dbReference type="EMBL" id="ABK99092.1"/>
    </source>
</evidence>
<dbReference type="InterPro" id="IPR025251">
    <property type="entry name" value="DUF4213"/>
</dbReference>
<name>A1AP22_PELPD</name>
<feature type="domain" description="Putative heavy-metal chelation" evidence="1">
    <location>
        <begin position="109"/>
        <end position="248"/>
    </location>
</feature>
<dbReference type="EMBL" id="CP000482">
    <property type="protein sequence ID" value="ABK99092.1"/>
    <property type="molecule type" value="Genomic_DNA"/>
</dbReference>
<dbReference type="Pfam" id="PF13938">
    <property type="entry name" value="DUF4213"/>
    <property type="match status" value="1"/>
</dbReference>
<dbReference type="Pfam" id="PF04016">
    <property type="entry name" value="DUF364"/>
    <property type="match status" value="1"/>
</dbReference>
<dbReference type="OrthoDB" id="5387051at2"/>
<dbReference type="Proteomes" id="UP000006732">
    <property type="component" value="Chromosome"/>
</dbReference>
<sequence length="251" mass="26232">MSLIIQKNLIDCLEPQCAGFCIADVRMGLGYTAVLLDSGNAGVAWTPASNAPCCTHFSAAGTLIGRPAVEILGMLGERNSDLGRTLGLATANALLASLPHPPFSRDEVISSLSIAPQERVAMVGYFGPIVAQLEKIGCTLEIVELNPHKGEKTLTPEQGERALGECDVAIITATSLINGTCDDLLAALGKPRAAVLLGPSTPFCPLAFSGTPVTHLAGARVVDADRVLQVVSQGGGTMRMKPYLSFEHARV</sequence>
<proteinExistence type="predicted"/>
<dbReference type="HOGENOM" id="CLU_076326_1_1_7"/>
<feature type="domain" description="DUF4213" evidence="2">
    <location>
        <begin position="10"/>
        <end position="95"/>
    </location>
</feature>
<evidence type="ECO:0000259" key="2">
    <source>
        <dbReference type="Pfam" id="PF13938"/>
    </source>
</evidence>
<keyword evidence="4" id="KW-1185">Reference proteome</keyword>
<gene>
    <name evidence="3" type="ordered locus">Ppro_1476</name>
</gene>
<dbReference type="Gene3D" id="3.40.50.11590">
    <property type="match status" value="1"/>
</dbReference>